<dbReference type="Gene3D" id="3.40.190.10">
    <property type="entry name" value="Periplasmic binding protein-like II"/>
    <property type="match status" value="2"/>
</dbReference>
<keyword evidence="3" id="KW-0238">DNA-binding</keyword>
<sequence>MDHRQLAFLAALARERHFGRAAAACHVTQPTLSARLRGLEEELGVRLIRRGRRYEGLTPEGERVLGHARRILGEFEALRGELAPGAPLTGRLTLGVIPTALGALAEPLASLRATHPRLRVRLRELATPRLAQGLENGELDLVLGYLDAPAMAGFAHRPLHEERPALLASPHHFRLPEAPDWASLGDYPLCLLTPEMHNRQLLAARLQAQGESPGEAPTAPLNESLEPQLEANSIAALLALVGAGLGVGVLPENCLPATASGIRARRLPGPGDRVGLLWRPQRPRSRLLEEVLAAWPASP</sequence>
<proteinExistence type="inferred from homology"/>
<dbReference type="CDD" id="cd05466">
    <property type="entry name" value="PBP2_LTTR_substrate"/>
    <property type="match status" value="1"/>
</dbReference>
<dbReference type="InterPro" id="IPR005119">
    <property type="entry name" value="LysR_subst-bd"/>
</dbReference>
<evidence type="ECO:0000313" key="6">
    <source>
        <dbReference type="EMBL" id="MFC7091316.1"/>
    </source>
</evidence>
<dbReference type="PROSITE" id="PS50931">
    <property type="entry name" value="HTH_LYSR"/>
    <property type="match status" value="1"/>
</dbReference>
<evidence type="ECO:0000313" key="7">
    <source>
        <dbReference type="Proteomes" id="UP001596411"/>
    </source>
</evidence>
<evidence type="ECO:0000256" key="1">
    <source>
        <dbReference type="ARBA" id="ARBA00009437"/>
    </source>
</evidence>
<accession>A0ABW2F492</accession>
<dbReference type="RefSeq" id="WP_346063903.1">
    <property type="nucleotide sequence ID" value="NZ_BAAADR010000022.1"/>
</dbReference>
<name>A0ABW2F492_9GAMM</name>
<organism evidence="6 7">
    <name type="scientific">Halomonas salifodinae</name>
    <dbReference type="NCBI Taxonomy" id="438745"/>
    <lineage>
        <taxon>Bacteria</taxon>
        <taxon>Pseudomonadati</taxon>
        <taxon>Pseudomonadota</taxon>
        <taxon>Gammaproteobacteria</taxon>
        <taxon>Oceanospirillales</taxon>
        <taxon>Halomonadaceae</taxon>
        <taxon>Halomonas</taxon>
    </lineage>
</organism>
<keyword evidence="2" id="KW-0805">Transcription regulation</keyword>
<evidence type="ECO:0000256" key="2">
    <source>
        <dbReference type="ARBA" id="ARBA00023015"/>
    </source>
</evidence>
<comment type="caution">
    <text evidence="6">The sequence shown here is derived from an EMBL/GenBank/DDBJ whole genome shotgun (WGS) entry which is preliminary data.</text>
</comment>
<dbReference type="PANTHER" id="PTHR30419:SF31">
    <property type="entry name" value="BLR3139 PROTEIN"/>
    <property type="match status" value="1"/>
</dbReference>
<evidence type="ECO:0000259" key="5">
    <source>
        <dbReference type="PROSITE" id="PS50931"/>
    </source>
</evidence>
<dbReference type="Pfam" id="PF03466">
    <property type="entry name" value="LysR_substrate"/>
    <property type="match status" value="1"/>
</dbReference>
<dbReference type="Pfam" id="PF00126">
    <property type="entry name" value="HTH_1"/>
    <property type="match status" value="1"/>
</dbReference>
<comment type="similarity">
    <text evidence="1">Belongs to the LysR transcriptional regulatory family.</text>
</comment>
<dbReference type="Gene3D" id="1.10.10.10">
    <property type="entry name" value="Winged helix-like DNA-binding domain superfamily/Winged helix DNA-binding domain"/>
    <property type="match status" value="1"/>
</dbReference>
<dbReference type="InterPro" id="IPR036390">
    <property type="entry name" value="WH_DNA-bd_sf"/>
</dbReference>
<dbReference type="SUPFAM" id="SSF53850">
    <property type="entry name" value="Periplasmic binding protein-like II"/>
    <property type="match status" value="1"/>
</dbReference>
<dbReference type="InterPro" id="IPR036388">
    <property type="entry name" value="WH-like_DNA-bd_sf"/>
</dbReference>
<dbReference type="SUPFAM" id="SSF46785">
    <property type="entry name" value="Winged helix' DNA-binding domain"/>
    <property type="match status" value="1"/>
</dbReference>
<dbReference type="InterPro" id="IPR000847">
    <property type="entry name" value="LysR_HTH_N"/>
</dbReference>
<evidence type="ECO:0000256" key="3">
    <source>
        <dbReference type="ARBA" id="ARBA00023125"/>
    </source>
</evidence>
<keyword evidence="7" id="KW-1185">Reference proteome</keyword>
<keyword evidence="4" id="KW-0804">Transcription</keyword>
<gene>
    <name evidence="6" type="ORF">ACFQH5_17365</name>
</gene>
<dbReference type="EMBL" id="JBHSZP010000036">
    <property type="protein sequence ID" value="MFC7091316.1"/>
    <property type="molecule type" value="Genomic_DNA"/>
</dbReference>
<reference evidence="7" key="1">
    <citation type="journal article" date="2019" name="Int. J. Syst. Evol. Microbiol.">
        <title>The Global Catalogue of Microorganisms (GCM) 10K type strain sequencing project: providing services to taxonomists for standard genome sequencing and annotation.</title>
        <authorList>
            <consortium name="The Broad Institute Genomics Platform"/>
            <consortium name="The Broad Institute Genome Sequencing Center for Infectious Disease"/>
            <person name="Wu L."/>
            <person name="Ma J."/>
        </authorList>
    </citation>
    <scope>NUCLEOTIDE SEQUENCE [LARGE SCALE GENOMIC DNA]</scope>
    <source>
        <strain evidence="7">CGMCC 1.13666</strain>
    </source>
</reference>
<dbReference type="PRINTS" id="PR00039">
    <property type="entry name" value="HTHLYSR"/>
</dbReference>
<dbReference type="InterPro" id="IPR050950">
    <property type="entry name" value="HTH-type_LysR_regulators"/>
</dbReference>
<evidence type="ECO:0000256" key="4">
    <source>
        <dbReference type="ARBA" id="ARBA00023163"/>
    </source>
</evidence>
<dbReference type="PANTHER" id="PTHR30419">
    <property type="entry name" value="HTH-TYPE TRANSCRIPTIONAL REGULATOR YBHD"/>
    <property type="match status" value="1"/>
</dbReference>
<dbReference type="Proteomes" id="UP001596411">
    <property type="component" value="Unassembled WGS sequence"/>
</dbReference>
<feature type="domain" description="HTH lysR-type" evidence="5">
    <location>
        <begin position="1"/>
        <end position="58"/>
    </location>
</feature>
<protein>
    <submittedName>
        <fullName evidence="6">LysR family transcriptional regulator</fullName>
    </submittedName>
</protein>